<evidence type="ECO:0000256" key="5">
    <source>
        <dbReference type="ARBA" id="ARBA00022989"/>
    </source>
</evidence>
<dbReference type="PROSITE" id="PS50928">
    <property type="entry name" value="ABC_TM1"/>
    <property type="match status" value="1"/>
</dbReference>
<evidence type="ECO:0000256" key="1">
    <source>
        <dbReference type="ARBA" id="ARBA00004651"/>
    </source>
</evidence>
<evidence type="ECO:0000256" key="6">
    <source>
        <dbReference type="ARBA" id="ARBA00023136"/>
    </source>
</evidence>
<evidence type="ECO:0000256" key="2">
    <source>
        <dbReference type="ARBA" id="ARBA00022448"/>
    </source>
</evidence>
<feature type="transmembrane region" description="Helical" evidence="7">
    <location>
        <begin position="51"/>
        <end position="71"/>
    </location>
</feature>
<proteinExistence type="inferred from homology"/>
<feature type="transmembrane region" description="Helical" evidence="7">
    <location>
        <begin position="150"/>
        <end position="168"/>
    </location>
</feature>
<dbReference type="CDD" id="cd06261">
    <property type="entry name" value="TM_PBP2"/>
    <property type="match status" value="1"/>
</dbReference>
<dbReference type="InterPro" id="IPR035906">
    <property type="entry name" value="MetI-like_sf"/>
</dbReference>
<dbReference type="Proteomes" id="UP001333102">
    <property type="component" value="Chromosome"/>
</dbReference>
<feature type="transmembrane region" description="Helical" evidence="7">
    <location>
        <begin position="174"/>
        <end position="193"/>
    </location>
</feature>
<gene>
    <name evidence="9" type="ORF">VLY81_04225</name>
</gene>
<comment type="similarity">
    <text evidence="7">Belongs to the binding-protein-dependent transport system permease family.</text>
</comment>
<evidence type="ECO:0000256" key="3">
    <source>
        <dbReference type="ARBA" id="ARBA00022475"/>
    </source>
</evidence>
<sequence>MATYPSASREAPAAELFRPAPGVHQAAEAITRPAVGYWADAWARFRQNRMAVVGLIVLLLVGIMAIVGPHLTPYDYRQTSLLDTDLPPSAEHWFGTDELGRDIFTRLWYGARISLAIGILAASIDLVIGVAWGGIAGYFGGVVDDVMMRVVDVLYGIPYLLIVILLVVVVGPGLWSIVIAMGSVGWVGMARLVRGQVLQIKEQEYVLAARALGVRPLQIVWRHVIPNTMGVILVNITLTVPGAIFGEAFLSFIGLGVQDPLASLGSMIYSSYQVLRVYPHELFFPAAVLSLILLGFNFLGDGLRDALDPRERR</sequence>
<feature type="transmembrane region" description="Helical" evidence="7">
    <location>
        <begin position="282"/>
        <end position="303"/>
    </location>
</feature>
<dbReference type="Pfam" id="PF12911">
    <property type="entry name" value="OppC_N"/>
    <property type="match status" value="1"/>
</dbReference>
<dbReference type="RefSeq" id="WP_324669781.1">
    <property type="nucleotide sequence ID" value="NZ_CP141614.1"/>
</dbReference>
<dbReference type="PANTHER" id="PTHR43386:SF22">
    <property type="entry name" value="OLIGOPEPTIDE TRANSPORT SYSTEM PERMEASE PROTEIN OPPC"/>
    <property type="match status" value="1"/>
</dbReference>
<feature type="domain" description="ABC transmembrane type-1" evidence="8">
    <location>
        <begin position="111"/>
        <end position="300"/>
    </location>
</feature>
<dbReference type="Pfam" id="PF00528">
    <property type="entry name" value="BPD_transp_1"/>
    <property type="match status" value="1"/>
</dbReference>
<comment type="subcellular location">
    <subcellularLocation>
        <location evidence="1 7">Cell membrane</location>
        <topology evidence="1 7">Multi-pass membrane protein</topology>
    </subcellularLocation>
</comment>
<organism evidence="9 10">
    <name type="scientific">Geochorda subterranea</name>
    <dbReference type="NCBI Taxonomy" id="3109564"/>
    <lineage>
        <taxon>Bacteria</taxon>
        <taxon>Bacillati</taxon>
        <taxon>Bacillota</taxon>
        <taxon>Limnochordia</taxon>
        <taxon>Limnochordales</taxon>
        <taxon>Geochordaceae</taxon>
        <taxon>Geochorda</taxon>
    </lineage>
</organism>
<accession>A0ABZ1BS29</accession>
<keyword evidence="10" id="KW-1185">Reference proteome</keyword>
<name>A0ABZ1BS29_9FIRM</name>
<dbReference type="EMBL" id="CP141614">
    <property type="protein sequence ID" value="WRP15378.1"/>
    <property type="molecule type" value="Genomic_DNA"/>
</dbReference>
<dbReference type="Gene3D" id="1.10.3720.10">
    <property type="entry name" value="MetI-like"/>
    <property type="match status" value="1"/>
</dbReference>
<dbReference type="PANTHER" id="PTHR43386">
    <property type="entry name" value="OLIGOPEPTIDE TRANSPORT SYSTEM PERMEASE PROTEIN APPC"/>
    <property type="match status" value="1"/>
</dbReference>
<protein>
    <submittedName>
        <fullName evidence="9">ABC transporter permease</fullName>
    </submittedName>
</protein>
<feature type="transmembrane region" description="Helical" evidence="7">
    <location>
        <begin position="232"/>
        <end position="257"/>
    </location>
</feature>
<feature type="transmembrane region" description="Helical" evidence="7">
    <location>
        <begin position="113"/>
        <end position="138"/>
    </location>
</feature>
<keyword evidence="5 7" id="KW-1133">Transmembrane helix</keyword>
<evidence type="ECO:0000256" key="4">
    <source>
        <dbReference type="ARBA" id="ARBA00022692"/>
    </source>
</evidence>
<reference evidence="10" key="1">
    <citation type="submission" date="2023-12" db="EMBL/GenBank/DDBJ databases">
        <title>Novel isolates from deep terrestrial aquifers shed light on the physiology and ecology of the class Limnochordia.</title>
        <authorList>
            <person name="Karnachuk O.V."/>
            <person name="Lukina A.P."/>
            <person name="Avakyan M.R."/>
            <person name="Kadnikov V."/>
            <person name="Begmatov S."/>
            <person name="Beletsky A.V."/>
            <person name="Mardanov A.V."/>
            <person name="Ravin N.V."/>
        </authorList>
    </citation>
    <scope>NUCLEOTIDE SEQUENCE [LARGE SCALE GENOMIC DNA]</scope>
    <source>
        <strain evidence="10">LN</strain>
    </source>
</reference>
<keyword evidence="2 7" id="KW-0813">Transport</keyword>
<dbReference type="SUPFAM" id="SSF161098">
    <property type="entry name" value="MetI-like"/>
    <property type="match status" value="1"/>
</dbReference>
<evidence type="ECO:0000313" key="9">
    <source>
        <dbReference type="EMBL" id="WRP15378.1"/>
    </source>
</evidence>
<keyword evidence="4 7" id="KW-0812">Transmembrane</keyword>
<dbReference type="InterPro" id="IPR025966">
    <property type="entry name" value="OppC_N"/>
</dbReference>
<keyword evidence="6 7" id="KW-0472">Membrane</keyword>
<evidence type="ECO:0000313" key="10">
    <source>
        <dbReference type="Proteomes" id="UP001333102"/>
    </source>
</evidence>
<dbReference type="InterPro" id="IPR000515">
    <property type="entry name" value="MetI-like"/>
</dbReference>
<evidence type="ECO:0000259" key="8">
    <source>
        <dbReference type="PROSITE" id="PS50928"/>
    </source>
</evidence>
<dbReference type="InterPro" id="IPR050366">
    <property type="entry name" value="BP-dependent_transpt_permease"/>
</dbReference>
<keyword evidence="3" id="KW-1003">Cell membrane</keyword>
<evidence type="ECO:0000256" key="7">
    <source>
        <dbReference type="RuleBase" id="RU363032"/>
    </source>
</evidence>